<keyword evidence="2" id="KW-1185">Reference proteome</keyword>
<evidence type="ECO:0000313" key="3">
    <source>
        <dbReference type="WBParaSite" id="GPLIN_001261600"/>
    </source>
</evidence>
<feature type="transmembrane region" description="Helical" evidence="1">
    <location>
        <begin position="89"/>
        <end position="113"/>
    </location>
</feature>
<accession>A0A183CIB0</accession>
<feature type="transmembrane region" description="Helical" evidence="1">
    <location>
        <begin position="56"/>
        <end position="77"/>
    </location>
</feature>
<dbReference type="WBParaSite" id="GPLIN_001261600">
    <property type="protein sequence ID" value="GPLIN_001261600"/>
    <property type="gene ID" value="GPLIN_001261600"/>
</dbReference>
<proteinExistence type="predicted"/>
<evidence type="ECO:0000256" key="1">
    <source>
        <dbReference type="SAM" id="Phobius"/>
    </source>
</evidence>
<dbReference type="AlphaFoldDB" id="A0A183CIB0"/>
<keyword evidence="1" id="KW-0812">Transmembrane</keyword>
<keyword evidence="1" id="KW-1133">Transmembrane helix</keyword>
<feature type="transmembrane region" description="Helical" evidence="1">
    <location>
        <begin position="20"/>
        <end position="44"/>
    </location>
</feature>
<name>A0A183CIB0_GLOPA</name>
<reference evidence="2" key="1">
    <citation type="submission" date="2013-12" db="EMBL/GenBank/DDBJ databases">
        <authorList>
            <person name="Aslett M."/>
        </authorList>
    </citation>
    <scope>NUCLEOTIDE SEQUENCE [LARGE SCALE GENOMIC DNA]</scope>
    <source>
        <strain evidence="2">Lindley</strain>
    </source>
</reference>
<dbReference type="Proteomes" id="UP000050741">
    <property type="component" value="Unassembled WGS sequence"/>
</dbReference>
<feature type="transmembrane region" description="Helical" evidence="1">
    <location>
        <begin position="177"/>
        <end position="201"/>
    </location>
</feature>
<keyword evidence="1" id="KW-0472">Membrane</keyword>
<protein>
    <submittedName>
        <fullName evidence="3">7TM_GPCR_Srx domain-containing protein</fullName>
    </submittedName>
</protein>
<organism evidence="2 3">
    <name type="scientific">Globodera pallida</name>
    <name type="common">Potato cyst nematode worm</name>
    <name type="synonym">Heterodera pallida</name>
    <dbReference type="NCBI Taxonomy" id="36090"/>
    <lineage>
        <taxon>Eukaryota</taxon>
        <taxon>Metazoa</taxon>
        <taxon>Ecdysozoa</taxon>
        <taxon>Nematoda</taxon>
        <taxon>Chromadorea</taxon>
        <taxon>Rhabditida</taxon>
        <taxon>Tylenchina</taxon>
        <taxon>Tylenchomorpha</taxon>
        <taxon>Tylenchoidea</taxon>
        <taxon>Heteroderidae</taxon>
        <taxon>Heteroderinae</taxon>
        <taxon>Globodera</taxon>
    </lineage>
</organism>
<reference evidence="2" key="2">
    <citation type="submission" date="2014-05" db="EMBL/GenBank/DDBJ databases">
        <title>The genome and life-stage specific transcriptomes of Globodera pallida elucidate key aspects of plant parasitism by a cyst nematode.</title>
        <authorList>
            <person name="Cotton J.A."/>
            <person name="Lilley C.J."/>
            <person name="Jones L.M."/>
            <person name="Kikuchi T."/>
            <person name="Reid A.J."/>
            <person name="Thorpe P."/>
            <person name="Tsai I.J."/>
            <person name="Beasley H."/>
            <person name="Blok V."/>
            <person name="Cock P.J.A."/>
            <person name="Van den Akker S.E."/>
            <person name="Holroyd N."/>
            <person name="Hunt M."/>
            <person name="Mantelin S."/>
            <person name="Naghra H."/>
            <person name="Pain A."/>
            <person name="Palomares-Rius J.E."/>
            <person name="Zarowiecki M."/>
            <person name="Berriman M."/>
            <person name="Jones J.T."/>
            <person name="Urwin P.E."/>
        </authorList>
    </citation>
    <scope>NUCLEOTIDE SEQUENCE [LARGE SCALE GENOMIC DNA]</scope>
    <source>
        <strain evidence="2">Lindley</strain>
    </source>
</reference>
<sequence length="237" mass="26330">MINITSDSPPSEAVMLSGSVLSYAELVVHPISLMTSFFSVALIINTSVLHSNLKCILLGQCAGIVMYEIARIVYVVIKFMAGNVFFQGPIAIQMIGLFGYTLRNLTLIFLQVYNLRKYRSSRTGINLSLNDKYQISENIRTARQLAPTFVLHFLNACVNNGMSFLIFFGVIQHSYSISLGFIISSLFNGFSGSLVDLIVIIKKLSIGCCAFSNFKEDPEDKYALKTKLLHRSDNVIS</sequence>
<evidence type="ECO:0000313" key="2">
    <source>
        <dbReference type="Proteomes" id="UP000050741"/>
    </source>
</evidence>
<reference evidence="3" key="3">
    <citation type="submission" date="2016-06" db="UniProtKB">
        <authorList>
            <consortium name="WormBaseParasite"/>
        </authorList>
    </citation>
    <scope>IDENTIFICATION</scope>
</reference>
<feature type="transmembrane region" description="Helical" evidence="1">
    <location>
        <begin position="149"/>
        <end position="171"/>
    </location>
</feature>